<proteinExistence type="inferred from homology"/>
<keyword evidence="2" id="KW-0719">Serine esterase</keyword>
<dbReference type="PANTHER" id="PTHR33630">
    <property type="entry name" value="CUTINASE RV1984C-RELATED-RELATED"/>
    <property type="match status" value="1"/>
</dbReference>
<organism evidence="6 7">
    <name type="scientific">Actinomadura keratinilytica</name>
    <dbReference type="NCBI Taxonomy" id="547461"/>
    <lineage>
        <taxon>Bacteria</taxon>
        <taxon>Bacillati</taxon>
        <taxon>Actinomycetota</taxon>
        <taxon>Actinomycetes</taxon>
        <taxon>Streptosporangiales</taxon>
        <taxon>Thermomonosporaceae</taxon>
        <taxon>Actinomadura</taxon>
    </lineage>
</organism>
<evidence type="ECO:0000256" key="4">
    <source>
        <dbReference type="ARBA" id="ARBA00023157"/>
    </source>
</evidence>
<evidence type="ECO:0000313" key="6">
    <source>
        <dbReference type="EMBL" id="GAA4146170.1"/>
    </source>
</evidence>
<dbReference type="EMBL" id="BAABDO010000060">
    <property type="protein sequence ID" value="GAA4146170.1"/>
    <property type="molecule type" value="Genomic_DNA"/>
</dbReference>
<gene>
    <name evidence="6" type="ORF">GCM10022416_38470</name>
</gene>
<reference evidence="7" key="1">
    <citation type="journal article" date="2019" name="Int. J. Syst. Evol. Microbiol.">
        <title>The Global Catalogue of Microorganisms (GCM) 10K type strain sequencing project: providing services to taxonomists for standard genome sequencing and annotation.</title>
        <authorList>
            <consortium name="The Broad Institute Genomics Platform"/>
            <consortium name="The Broad Institute Genome Sequencing Center for Infectious Disease"/>
            <person name="Wu L."/>
            <person name="Ma J."/>
        </authorList>
    </citation>
    <scope>NUCLEOTIDE SEQUENCE [LARGE SCALE GENOMIC DNA]</scope>
    <source>
        <strain evidence="7">JCM 17316</strain>
    </source>
</reference>
<dbReference type="Gene3D" id="3.40.50.1820">
    <property type="entry name" value="alpha/beta hydrolase"/>
    <property type="match status" value="1"/>
</dbReference>
<dbReference type="InterPro" id="IPR000675">
    <property type="entry name" value="Cutinase/axe"/>
</dbReference>
<keyword evidence="5" id="KW-0732">Signal</keyword>
<keyword evidence="3 6" id="KW-0378">Hydrolase</keyword>
<accession>A0ABP7Z359</accession>
<dbReference type="InterPro" id="IPR006311">
    <property type="entry name" value="TAT_signal"/>
</dbReference>
<dbReference type="PANTHER" id="PTHR33630:SF9">
    <property type="entry name" value="CUTINASE 4"/>
    <property type="match status" value="1"/>
</dbReference>
<dbReference type="Pfam" id="PF01083">
    <property type="entry name" value="Cutinase"/>
    <property type="match status" value="1"/>
</dbReference>
<dbReference type="GO" id="GO:0016787">
    <property type="term" value="F:hydrolase activity"/>
    <property type="evidence" value="ECO:0007669"/>
    <property type="project" value="UniProtKB-KW"/>
</dbReference>
<evidence type="ECO:0000256" key="5">
    <source>
        <dbReference type="SAM" id="SignalP"/>
    </source>
</evidence>
<evidence type="ECO:0000256" key="3">
    <source>
        <dbReference type="ARBA" id="ARBA00022801"/>
    </source>
</evidence>
<comment type="caution">
    <text evidence="6">The sequence shown here is derived from an EMBL/GenBank/DDBJ whole genome shotgun (WGS) entry which is preliminary data.</text>
</comment>
<evidence type="ECO:0000256" key="1">
    <source>
        <dbReference type="ARBA" id="ARBA00007534"/>
    </source>
</evidence>
<dbReference type="SMART" id="SM01110">
    <property type="entry name" value="Cutinase"/>
    <property type="match status" value="1"/>
</dbReference>
<dbReference type="SUPFAM" id="SSF53474">
    <property type="entry name" value="alpha/beta-Hydrolases"/>
    <property type="match status" value="1"/>
</dbReference>
<dbReference type="Proteomes" id="UP001500266">
    <property type="component" value="Unassembled WGS sequence"/>
</dbReference>
<name>A0ABP7Z359_9ACTN</name>
<protein>
    <submittedName>
        <fullName evidence="6">Alpha/beta fold hydrolase</fullName>
    </submittedName>
</protein>
<dbReference type="PROSITE" id="PS51318">
    <property type="entry name" value="TAT"/>
    <property type="match status" value="1"/>
</dbReference>
<dbReference type="InterPro" id="IPR029058">
    <property type="entry name" value="AB_hydrolase_fold"/>
</dbReference>
<sequence>MRDSTPGRVRRILRGVAAAVLAAGGATAVAAAPPAAADDCKAVGVISARGTWEPQDGSWLQKPMGDLILQRYPGQAEYTELTYPAEVAFDTSAPVGVGNLISTLNAEAQRCPDQRYVLLGYSQGAGVVGDALAAPSARIWGRDKGTVSTAASSRIAAIVLFGDIRFKAGEPYNVGTFEPGKESGDPPPRPAGALSAYASRIQDYCVKDDFVCQGTGNFIAHLAYFVNGMPSQGVDFAVAKLEGGRRA</sequence>
<keyword evidence="7" id="KW-1185">Reference proteome</keyword>
<feature type="signal peptide" evidence="5">
    <location>
        <begin position="1"/>
        <end position="31"/>
    </location>
</feature>
<comment type="similarity">
    <text evidence="1">Belongs to the cutinase family.</text>
</comment>
<evidence type="ECO:0000256" key="2">
    <source>
        <dbReference type="ARBA" id="ARBA00022487"/>
    </source>
</evidence>
<keyword evidence="4" id="KW-1015">Disulfide bond</keyword>
<dbReference type="RefSeq" id="WP_345022834.1">
    <property type="nucleotide sequence ID" value="NZ_BAABDO010000060.1"/>
</dbReference>
<feature type="chain" id="PRO_5046847988" evidence="5">
    <location>
        <begin position="32"/>
        <end position="247"/>
    </location>
</feature>
<evidence type="ECO:0000313" key="7">
    <source>
        <dbReference type="Proteomes" id="UP001500266"/>
    </source>
</evidence>